<evidence type="ECO:0000313" key="3">
    <source>
        <dbReference type="Proteomes" id="UP000471082"/>
    </source>
</evidence>
<organism evidence="2 3">
    <name type="scientific">Xanthomonas perforans</name>
    <dbReference type="NCBI Taxonomy" id="442694"/>
    <lineage>
        <taxon>Bacteria</taxon>
        <taxon>Pseudomonadati</taxon>
        <taxon>Pseudomonadota</taxon>
        <taxon>Gammaproteobacteria</taxon>
        <taxon>Lysobacterales</taxon>
        <taxon>Lysobacteraceae</taxon>
        <taxon>Xanthomonas</taxon>
    </lineage>
</organism>
<evidence type="ECO:0000313" key="2">
    <source>
        <dbReference type="EMBL" id="NEL78622.1"/>
    </source>
</evidence>
<reference evidence="2 3" key="1">
    <citation type="submission" date="2019-11" db="EMBL/GenBank/DDBJ databases">
        <title>Genome-resolved metagenomics to study the prevalence of co-infection and intraspecific heterogeneity among plant pathogen metapopulations.</title>
        <authorList>
            <person name="Newberry E."/>
            <person name="Bhandari R."/>
            <person name="Kemble J."/>
            <person name="Sikora E."/>
            <person name="Potnis N."/>
        </authorList>
    </citation>
    <scope>NUCLEOTIDE SEQUENCE [LARGE SCALE GENOMIC DNA]</scope>
    <source>
        <strain evidence="2">Xp_Tom_Tuscaloosa_18b</strain>
    </source>
</reference>
<dbReference type="GeneID" id="61778823"/>
<keyword evidence="1" id="KW-0732">Signal</keyword>
<proteinExistence type="predicted"/>
<name>A0A6P0E7X9_XANPE</name>
<dbReference type="EMBL" id="JAAGYU010000160">
    <property type="protein sequence ID" value="NEL78622.1"/>
    <property type="molecule type" value="Genomic_DNA"/>
</dbReference>
<feature type="signal peptide" evidence="1">
    <location>
        <begin position="1"/>
        <end position="25"/>
    </location>
</feature>
<dbReference type="AlphaFoldDB" id="A0A6P0E7X9"/>
<sequence length="354" mass="36888">MKRRKFIESSLAAGAVASSSGGVVAADQAMRVFGQPASLTGGTANSAATKMLLPLSRGGMPTEGWDRWSKLTAAVVEMFSDPSQRRAFNNNPHKFLANLGYDSSAMEAPTLALLVALSDPLVQSAALEKDYISLLNYLHVAGALEKPKSDVLTQQMSKVLSSNLAIIKDTLGLAPDAPLDAETVKRFVGASASVPTAADLAAIGNIAQLVRVAPGQAVAGAIAAVVAAVEAAVGVQVVAVLFNYVTFVTHTSVTGATPSPGQPQTSQSMSTGIFTGQMSRLDPDICDSCTVAQRAAAMLGAPELYSEHAKLVIHNEVASFLRAMQQVGLIGFEESSFEAIVDAVYQYGMRTITA</sequence>
<dbReference type="Proteomes" id="UP000471082">
    <property type="component" value="Unassembled WGS sequence"/>
</dbReference>
<feature type="chain" id="PRO_5044426375" evidence="1">
    <location>
        <begin position="26"/>
        <end position="354"/>
    </location>
</feature>
<gene>
    <name evidence="2" type="ORF">G3W61_20645</name>
</gene>
<accession>A0A6P0E7X9</accession>
<dbReference type="RefSeq" id="WP_008577944.1">
    <property type="nucleotide sequence ID" value="NZ_CP018475.1"/>
</dbReference>
<comment type="caution">
    <text evidence="2">The sequence shown here is derived from an EMBL/GenBank/DDBJ whole genome shotgun (WGS) entry which is preliminary data.</text>
</comment>
<evidence type="ECO:0000256" key="1">
    <source>
        <dbReference type="SAM" id="SignalP"/>
    </source>
</evidence>
<protein>
    <submittedName>
        <fullName evidence="2">Uncharacterized protein</fullName>
    </submittedName>
</protein>